<evidence type="ECO:0000313" key="2">
    <source>
        <dbReference type="Proteomes" id="UP000729402"/>
    </source>
</evidence>
<gene>
    <name evidence="1" type="ORF">GUJ93_ZPchr0013g36066</name>
</gene>
<comment type="caution">
    <text evidence="1">The sequence shown here is derived from an EMBL/GenBank/DDBJ whole genome shotgun (WGS) entry which is preliminary data.</text>
</comment>
<keyword evidence="2" id="KW-1185">Reference proteome</keyword>
<evidence type="ECO:0000313" key="1">
    <source>
        <dbReference type="EMBL" id="KAG8098983.1"/>
    </source>
</evidence>
<dbReference type="AlphaFoldDB" id="A0A8J6C411"/>
<dbReference type="EMBL" id="JAAALK010000079">
    <property type="protein sequence ID" value="KAG8098983.1"/>
    <property type="molecule type" value="Genomic_DNA"/>
</dbReference>
<sequence length="92" mass="10006">MNTKPRSIAYDFRSPDLLRRSASAVSCRGRATLIKAGAVDASSTDAAGEVLGSHHRISHSRKHPTIQEERTIQLPTVIKDKGRHATTSTSIK</sequence>
<dbReference type="Proteomes" id="UP000729402">
    <property type="component" value="Unassembled WGS sequence"/>
</dbReference>
<proteinExistence type="predicted"/>
<accession>A0A8J6C411</accession>
<protein>
    <submittedName>
        <fullName evidence="1">Uncharacterized protein</fullName>
    </submittedName>
</protein>
<reference evidence="1" key="1">
    <citation type="journal article" date="2021" name="bioRxiv">
        <title>Whole Genome Assembly and Annotation of Northern Wild Rice, Zizania palustris L., Supports a Whole Genome Duplication in the Zizania Genus.</title>
        <authorList>
            <person name="Haas M."/>
            <person name="Kono T."/>
            <person name="Macchietto M."/>
            <person name="Millas R."/>
            <person name="McGilp L."/>
            <person name="Shao M."/>
            <person name="Duquette J."/>
            <person name="Hirsch C.N."/>
            <person name="Kimball J."/>
        </authorList>
    </citation>
    <scope>NUCLEOTIDE SEQUENCE</scope>
    <source>
        <tissue evidence="1">Fresh leaf tissue</tissue>
    </source>
</reference>
<organism evidence="1 2">
    <name type="scientific">Zizania palustris</name>
    <name type="common">Northern wild rice</name>
    <dbReference type="NCBI Taxonomy" id="103762"/>
    <lineage>
        <taxon>Eukaryota</taxon>
        <taxon>Viridiplantae</taxon>
        <taxon>Streptophyta</taxon>
        <taxon>Embryophyta</taxon>
        <taxon>Tracheophyta</taxon>
        <taxon>Spermatophyta</taxon>
        <taxon>Magnoliopsida</taxon>
        <taxon>Liliopsida</taxon>
        <taxon>Poales</taxon>
        <taxon>Poaceae</taxon>
        <taxon>BOP clade</taxon>
        <taxon>Oryzoideae</taxon>
        <taxon>Oryzeae</taxon>
        <taxon>Zizaniinae</taxon>
        <taxon>Zizania</taxon>
    </lineage>
</organism>
<name>A0A8J6C411_ZIZPA</name>
<reference evidence="1" key="2">
    <citation type="submission" date="2021-02" db="EMBL/GenBank/DDBJ databases">
        <authorList>
            <person name="Kimball J.A."/>
            <person name="Haas M.W."/>
            <person name="Macchietto M."/>
            <person name="Kono T."/>
            <person name="Duquette J."/>
            <person name="Shao M."/>
        </authorList>
    </citation>
    <scope>NUCLEOTIDE SEQUENCE</scope>
    <source>
        <tissue evidence="1">Fresh leaf tissue</tissue>
    </source>
</reference>